<protein>
    <submittedName>
        <fullName evidence="1">Putative capsid protein</fullName>
    </submittedName>
</protein>
<dbReference type="EMBL" id="MT142865">
    <property type="protein sequence ID" value="QJA89734.1"/>
    <property type="molecule type" value="Genomic_DNA"/>
</dbReference>
<reference evidence="1" key="1">
    <citation type="submission" date="2020-03" db="EMBL/GenBank/DDBJ databases">
        <title>The deep terrestrial virosphere.</title>
        <authorList>
            <person name="Holmfeldt K."/>
            <person name="Nilsson E."/>
            <person name="Simone D."/>
            <person name="Lopez-Fernandez M."/>
            <person name="Wu X."/>
            <person name="de Brujin I."/>
            <person name="Lundin D."/>
            <person name="Andersson A."/>
            <person name="Bertilsson S."/>
            <person name="Dopson M."/>
        </authorList>
    </citation>
    <scope>NUCLEOTIDE SEQUENCE</scope>
    <source>
        <strain evidence="1">MM415B02512</strain>
    </source>
</reference>
<evidence type="ECO:0000313" key="1">
    <source>
        <dbReference type="EMBL" id="QJA89734.1"/>
    </source>
</evidence>
<dbReference type="AlphaFoldDB" id="A0A6M3L8I8"/>
<accession>A0A6M3L8I8</accession>
<name>A0A6M3L8I8_9ZZZZ</name>
<organism evidence="1">
    <name type="scientific">viral metagenome</name>
    <dbReference type="NCBI Taxonomy" id="1070528"/>
    <lineage>
        <taxon>unclassified sequences</taxon>
        <taxon>metagenomes</taxon>
        <taxon>organismal metagenomes</taxon>
    </lineage>
</organism>
<proteinExistence type="predicted"/>
<sequence>MANALAYGFVSLDSVLADRVSNIGERVVLDAVRESATEHTRALNSMLSTFIERTTLAKDLVQQVGGGEMQPLDAFGNPLPIPMTAPISVGYPISGGGTAWASNRVSRAYMTGADANKLTIEAMGRDLRTLRRKLLAAIFDNVSYNYYDEVFKLGNVAILPLANSDTQTYVRVGGGAAAVDEHYLAQAAAIADATNPFPTIYTELAEHPGNGTEVACYVPSNLVASIEALGDFVPVRDAFIQPAMTSATLPPASQLSRILGPGDIVIGRVSKCWIVEWKALPDSYIVAQALAAGAVLAMREHVPAQLQGLFIENNSPDGNIMETRMIRYSGFGVMKRVAALVMRIGDAAYAIPTGYDAPLAI</sequence>
<gene>
    <name evidence="1" type="ORF">MM415B02512_0007</name>
</gene>